<dbReference type="GO" id="GO:0008168">
    <property type="term" value="F:methyltransferase activity"/>
    <property type="evidence" value="ECO:0007669"/>
    <property type="project" value="UniProtKB-KW"/>
</dbReference>
<evidence type="ECO:0000259" key="1">
    <source>
        <dbReference type="Pfam" id="PF05050"/>
    </source>
</evidence>
<dbReference type="Gene3D" id="3.40.50.150">
    <property type="entry name" value="Vaccinia Virus protein VP39"/>
    <property type="match status" value="1"/>
</dbReference>
<feature type="domain" description="Methyltransferase FkbM" evidence="1">
    <location>
        <begin position="77"/>
        <end position="235"/>
    </location>
</feature>
<sequence>MALDFLVLRHLRVARARVMRRIHNVSARDRSPVRTTYGVRMVPEWSDKTFAYCYYGTYGPYLADLIEAIDRPFVFLDVGANQGLFSLLAARNPHCRRAVALEPVAATYQALCANIAANRLEDRVVAVQCALSDRTGSGTMTVSASHSGVATLGGHLADASGERSEPVRLTRLDDLDPSLFSGLPIFAKVDVEGHETVALHELTGSAQADRLMAVFFELDERWTDAEAVLDRLRGAGLDEFHTYGRGRHYDVLASRRTPAATAGRSA</sequence>
<comment type="caution">
    <text evidence="2">The sequence shown here is derived from an EMBL/GenBank/DDBJ whole genome shotgun (WGS) entry which is preliminary data.</text>
</comment>
<proteinExistence type="predicted"/>
<gene>
    <name evidence="2" type="ORF">RM540_15920</name>
</gene>
<dbReference type="NCBIfam" id="TIGR01444">
    <property type="entry name" value="fkbM_fam"/>
    <property type="match status" value="1"/>
</dbReference>
<evidence type="ECO:0000313" key="3">
    <source>
        <dbReference type="Proteomes" id="UP001267426"/>
    </source>
</evidence>
<name>A0ABU3BVB8_9BACT</name>
<dbReference type="InterPro" id="IPR052514">
    <property type="entry name" value="SAM-dependent_MTase"/>
</dbReference>
<dbReference type="GO" id="GO:0032259">
    <property type="term" value="P:methylation"/>
    <property type="evidence" value="ECO:0007669"/>
    <property type="project" value="UniProtKB-KW"/>
</dbReference>
<dbReference type="RefSeq" id="WP_311665947.1">
    <property type="nucleotide sequence ID" value="NZ_JAVRHT010000065.1"/>
</dbReference>
<dbReference type="EMBL" id="JAVRHT010000065">
    <property type="protein sequence ID" value="MDT0633243.1"/>
    <property type="molecule type" value="Genomic_DNA"/>
</dbReference>
<dbReference type="InterPro" id="IPR029063">
    <property type="entry name" value="SAM-dependent_MTases_sf"/>
</dbReference>
<dbReference type="SUPFAM" id="SSF53335">
    <property type="entry name" value="S-adenosyl-L-methionine-dependent methyltransferases"/>
    <property type="match status" value="1"/>
</dbReference>
<dbReference type="PANTHER" id="PTHR34203:SF15">
    <property type="entry name" value="SLL1173 PROTEIN"/>
    <property type="match status" value="1"/>
</dbReference>
<keyword evidence="2" id="KW-0489">Methyltransferase</keyword>
<organism evidence="2 3">
    <name type="scientific">Rubrivirga litoralis</name>
    <dbReference type="NCBI Taxonomy" id="3075598"/>
    <lineage>
        <taxon>Bacteria</taxon>
        <taxon>Pseudomonadati</taxon>
        <taxon>Rhodothermota</taxon>
        <taxon>Rhodothermia</taxon>
        <taxon>Rhodothermales</taxon>
        <taxon>Rubricoccaceae</taxon>
        <taxon>Rubrivirga</taxon>
    </lineage>
</organism>
<dbReference type="Proteomes" id="UP001267426">
    <property type="component" value="Unassembled WGS sequence"/>
</dbReference>
<evidence type="ECO:0000313" key="2">
    <source>
        <dbReference type="EMBL" id="MDT0633243.1"/>
    </source>
</evidence>
<reference evidence="2 3" key="1">
    <citation type="submission" date="2023-09" db="EMBL/GenBank/DDBJ databases">
        <authorList>
            <person name="Rey-Velasco X."/>
        </authorList>
    </citation>
    <scope>NUCLEOTIDE SEQUENCE [LARGE SCALE GENOMIC DNA]</scope>
    <source>
        <strain evidence="2 3">F394</strain>
    </source>
</reference>
<accession>A0ABU3BVB8</accession>
<dbReference type="PANTHER" id="PTHR34203">
    <property type="entry name" value="METHYLTRANSFERASE, FKBM FAMILY PROTEIN"/>
    <property type="match status" value="1"/>
</dbReference>
<protein>
    <submittedName>
        <fullName evidence="2">FkbM family methyltransferase</fullName>
    </submittedName>
</protein>
<dbReference type="Pfam" id="PF05050">
    <property type="entry name" value="Methyltransf_21"/>
    <property type="match status" value="1"/>
</dbReference>
<keyword evidence="3" id="KW-1185">Reference proteome</keyword>
<keyword evidence="2" id="KW-0808">Transferase</keyword>
<dbReference type="InterPro" id="IPR006342">
    <property type="entry name" value="FkbM_mtfrase"/>
</dbReference>